<dbReference type="Proteomes" id="UP000472727">
    <property type="component" value="Unassembled WGS sequence"/>
</dbReference>
<dbReference type="EMBL" id="WIWS01000129">
    <property type="protein sequence ID" value="KAF3204012.1"/>
    <property type="molecule type" value="Genomic_DNA"/>
</dbReference>
<gene>
    <name evidence="2" type="ORF">TWF106_001674</name>
</gene>
<feature type="region of interest" description="Disordered" evidence="1">
    <location>
        <begin position="33"/>
        <end position="57"/>
    </location>
</feature>
<evidence type="ECO:0000313" key="3">
    <source>
        <dbReference type="Proteomes" id="UP000472727"/>
    </source>
</evidence>
<accession>A0A7C8Q9Z6</accession>
<evidence type="ECO:0000313" key="2">
    <source>
        <dbReference type="EMBL" id="KAF3204012.1"/>
    </source>
</evidence>
<evidence type="ECO:0000256" key="1">
    <source>
        <dbReference type="SAM" id="MobiDB-lite"/>
    </source>
</evidence>
<organism evidence="2 3">
    <name type="scientific">Orbilia oligospora</name>
    <name type="common">Nematode-trapping fungus</name>
    <name type="synonym">Arthrobotrys oligospora</name>
    <dbReference type="NCBI Taxonomy" id="2813651"/>
    <lineage>
        <taxon>Eukaryota</taxon>
        <taxon>Fungi</taxon>
        <taxon>Dikarya</taxon>
        <taxon>Ascomycota</taxon>
        <taxon>Pezizomycotina</taxon>
        <taxon>Orbiliomycetes</taxon>
        <taxon>Orbiliales</taxon>
        <taxon>Orbiliaceae</taxon>
        <taxon>Orbilia</taxon>
    </lineage>
</organism>
<reference evidence="2 3" key="1">
    <citation type="submission" date="2019-06" db="EMBL/GenBank/DDBJ databases">
        <authorList>
            <person name="Palmer J.M."/>
        </authorList>
    </citation>
    <scope>NUCLEOTIDE SEQUENCE [LARGE SCALE GENOMIC DNA]</scope>
    <source>
        <strain evidence="2 3">TWF106</strain>
    </source>
</reference>
<comment type="caution">
    <text evidence="2">The sequence shown here is derived from an EMBL/GenBank/DDBJ whole genome shotgun (WGS) entry which is preliminary data.</text>
</comment>
<name>A0A7C8Q9Z6_ORBOL</name>
<dbReference type="AlphaFoldDB" id="A0A7C8Q9Z6"/>
<protein>
    <submittedName>
        <fullName evidence="2">Uncharacterized protein</fullName>
    </submittedName>
</protein>
<sequence length="75" mass="7546">MEPPTIPFNFPTLTGGGQTGISTTTTTATISTTSCSGINPADTAQNGMSGGGRGGPPRGVSLYGCNVMWEGGLYF</sequence>
<feature type="compositionally biased region" description="Gly residues" evidence="1">
    <location>
        <begin position="48"/>
        <end position="57"/>
    </location>
</feature>
<proteinExistence type="predicted"/>